<gene>
    <name evidence="2" type="ORF">BZG09_06170</name>
</gene>
<comment type="caution">
    <text evidence="2">The sequence shown here is derived from an EMBL/GenBank/DDBJ whole genome shotgun (WGS) entry which is preliminary data.</text>
</comment>
<organism evidence="2 3">
    <name type="scientific">Salinivibrio kushneri</name>
    <dbReference type="NCBI Taxonomy" id="1908198"/>
    <lineage>
        <taxon>Bacteria</taxon>
        <taxon>Pseudomonadati</taxon>
        <taxon>Pseudomonadota</taxon>
        <taxon>Gammaproteobacteria</taxon>
        <taxon>Vibrionales</taxon>
        <taxon>Vibrionaceae</taxon>
        <taxon>Salinivibrio</taxon>
    </lineage>
</organism>
<accession>A0AB36K8I7</accession>
<evidence type="ECO:0000313" key="2">
    <source>
        <dbReference type="EMBL" id="OOE44836.1"/>
    </source>
</evidence>
<feature type="domain" description="DUF4123" evidence="1">
    <location>
        <begin position="16"/>
        <end position="122"/>
    </location>
</feature>
<reference evidence="2 3" key="1">
    <citation type="journal article" date="2017" name="Genome Announc.">
        <title>Draft Genome Sequences of Salinivibrio proteolyticus, Salinivibrio sharmensis, Salinivibrio siamensis, Salinivibrio costicola subsp. alcaliphilus, Salinivibrio costicola subsp. vallismortis, and 29 New Isolates Belonging to the Genus Salinivibrio.</title>
        <authorList>
            <person name="Lopez-Hermoso C."/>
            <person name="de la Haba R.R."/>
            <person name="Sanchez-Porro C."/>
            <person name="Bayliss S.C."/>
            <person name="Feil E.J."/>
            <person name="Ventosa A."/>
        </authorList>
    </citation>
    <scope>NUCLEOTIDE SEQUENCE [LARGE SCALE GENOMIC DNA]</scope>
    <source>
        <strain evidence="2 3">IC202</strain>
    </source>
</reference>
<dbReference type="Proteomes" id="UP000188726">
    <property type="component" value="Unassembled WGS sequence"/>
</dbReference>
<evidence type="ECO:0000259" key="1">
    <source>
        <dbReference type="Pfam" id="PF13503"/>
    </source>
</evidence>
<dbReference type="EMBL" id="MUEO01000011">
    <property type="protein sequence ID" value="OOE44836.1"/>
    <property type="molecule type" value="Genomic_DNA"/>
</dbReference>
<sequence length="268" mass="30230">MSLHLASTHGDEPINWYALVSDYDGMHQEVYGLITGHNIEPLYLSTPLSVMIERSPLVIPLRANDCIVDKLSKDRTLYFSAPNTVGFDAVLAQLRNRLQVQFSAARKGFLHYYVPAVASYFLLLAEPSDTADWLGILSGAYVYQKIHSRQPEWVHILGANTVEASSSLWQLTDSQKDALNEKHTEQEIQQWAETQGIDVFDWPKQKAVSHFCAKHQIESQALINKVHSLLHETAISLDEASLTIAPGQTETSIVEQLEKWVSREYLNV</sequence>
<dbReference type="InterPro" id="IPR025391">
    <property type="entry name" value="DUF4123"/>
</dbReference>
<dbReference type="RefSeq" id="WP_077457763.1">
    <property type="nucleotide sequence ID" value="NZ_MUEN01000003.1"/>
</dbReference>
<proteinExistence type="predicted"/>
<protein>
    <recommendedName>
        <fullName evidence="1">DUF4123 domain-containing protein</fullName>
    </recommendedName>
</protein>
<name>A0AB36K8I7_9GAMM</name>
<evidence type="ECO:0000313" key="3">
    <source>
        <dbReference type="Proteomes" id="UP000188726"/>
    </source>
</evidence>
<dbReference type="AlphaFoldDB" id="A0AB36K8I7"/>
<dbReference type="Pfam" id="PF13503">
    <property type="entry name" value="DUF4123"/>
    <property type="match status" value="1"/>
</dbReference>